<dbReference type="Proteomes" id="UP000598174">
    <property type="component" value="Unassembled WGS sequence"/>
</dbReference>
<gene>
    <name evidence="1" type="ORF">Afe05nite_76330</name>
</gene>
<proteinExistence type="predicted"/>
<dbReference type="AlphaFoldDB" id="A0A919JA04"/>
<accession>A0A919JA04</accession>
<organism evidence="1 2">
    <name type="scientific">Paractinoplanes ferrugineus</name>
    <dbReference type="NCBI Taxonomy" id="113564"/>
    <lineage>
        <taxon>Bacteria</taxon>
        <taxon>Bacillati</taxon>
        <taxon>Actinomycetota</taxon>
        <taxon>Actinomycetes</taxon>
        <taxon>Micromonosporales</taxon>
        <taxon>Micromonosporaceae</taxon>
        <taxon>Paractinoplanes</taxon>
    </lineage>
</organism>
<evidence type="ECO:0000313" key="1">
    <source>
        <dbReference type="EMBL" id="GIE15793.1"/>
    </source>
</evidence>
<dbReference type="EMBL" id="BOMM01000072">
    <property type="protein sequence ID" value="GIE15793.1"/>
    <property type="molecule type" value="Genomic_DNA"/>
</dbReference>
<sequence>MSDDVVMTGQQWRPVVAIGNHGLVLGLDADASWVVVDGEQVRGVALGANLMMLLPLLEQPHRRLSAAVAAEVLLVPPWDELLVFALGWPTEYWPGLALGWLEDGYPLAGVRNAVCVVKDDTRRSQPLRHRALRLSRGAVC</sequence>
<reference evidence="1" key="1">
    <citation type="submission" date="2021-01" db="EMBL/GenBank/DDBJ databases">
        <title>Whole genome shotgun sequence of Actinoplanes ferrugineus NBRC 15555.</title>
        <authorList>
            <person name="Komaki H."/>
            <person name="Tamura T."/>
        </authorList>
    </citation>
    <scope>NUCLEOTIDE SEQUENCE</scope>
    <source>
        <strain evidence="1">NBRC 15555</strain>
    </source>
</reference>
<evidence type="ECO:0000313" key="2">
    <source>
        <dbReference type="Proteomes" id="UP000598174"/>
    </source>
</evidence>
<name>A0A919JA04_9ACTN</name>
<protein>
    <submittedName>
        <fullName evidence="1">Uncharacterized protein</fullName>
    </submittedName>
</protein>
<keyword evidence="2" id="KW-1185">Reference proteome</keyword>
<comment type="caution">
    <text evidence="1">The sequence shown here is derived from an EMBL/GenBank/DDBJ whole genome shotgun (WGS) entry which is preliminary data.</text>
</comment>